<dbReference type="eggNOG" id="ENOG502S2QG">
    <property type="taxonomic scope" value="Eukaryota"/>
</dbReference>
<dbReference type="SUPFAM" id="SSF53955">
    <property type="entry name" value="Lysozyme-like"/>
    <property type="match status" value="1"/>
</dbReference>
<proteinExistence type="predicted"/>
<protein>
    <recommendedName>
        <fullName evidence="2">Transglycosylase SLT domain-containing protein</fullName>
    </recommendedName>
</protein>
<evidence type="ECO:0000256" key="1">
    <source>
        <dbReference type="SAM" id="Phobius"/>
    </source>
</evidence>
<dbReference type="HOGENOM" id="CLU_514273_0_0_1"/>
<dbReference type="GeneID" id="112284287"/>
<dbReference type="PANTHER" id="PTHR30163">
    <property type="entry name" value="MEMBRANE-BOUND LYTIC MUREIN TRANSGLYCOSYLASE B"/>
    <property type="match status" value="1"/>
</dbReference>
<keyword evidence="1" id="KW-0472">Membrane</keyword>
<dbReference type="InterPro" id="IPR031304">
    <property type="entry name" value="SLT_2"/>
</dbReference>
<dbReference type="GO" id="GO:0008933">
    <property type="term" value="F:peptidoglycan lytic transglycosylase activity"/>
    <property type="evidence" value="ECO:0000318"/>
    <property type="project" value="GO_Central"/>
</dbReference>
<dbReference type="CDD" id="cd13399">
    <property type="entry name" value="Slt35-like"/>
    <property type="match status" value="1"/>
</dbReference>
<dbReference type="InterPro" id="IPR011970">
    <property type="entry name" value="MltB_2"/>
</dbReference>
<keyword evidence="5" id="KW-1185">Reference proteome</keyword>
<dbReference type="Gene3D" id="1.10.530.10">
    <property type="match status" value="1"/>
</dbReference>
<evidence type="ECO:0000313" key="4">
    <source>
        <dbReference type="EnsemblPlants" id="Pp3c7_210V3.1"/>
    </source>
</evidence>
<dbReference type="STRING" id="3218.A9SWS1"/>
<reference evidence="3 5" key="2">
    <citation type="journal article" date="2018" name="Plant J.">
        <title>The Physcomitrella patens chromosome-scale assembly reveals moss genome structure and evolution.</title>
        <authorList>
            <person name="Lang D."/>
            <person name="Ullrich K.K."/>
            <person name="Murat F."/>
            <person name="Fuchs J."/>
            <person name="Jenkins J."/>
            <person name="Haas F.B."/>
            <person name="Piednoel M."/>
            <person name="Gundlach H."/>
            <person name="Van Bel M."/>
            <person name="Meyberg R."/>
            <person name="Vives C."/>
            <person name="Morata J."/>
            <person name="Symeonidi A."/>
            <person name="Hiss M."/>
            <person name="Muchero W."/>
            <person name="Kamisugi Y."/>
            <person name="Saleh O."/>
            <person name="Blanc G."/>
            <person name="Decker E.L."/>
            <person name="van Gessel N."/>
            <person name="Grimwood J."/>
            <person name="Hayes R.D."/>
            <person name="Graham S.W."/>
            <person name="Gunter L.E."/>
            <person name="McDaniel S.F."/>
            <person name="Hoernstein S.N.W."/>
            <person name="Larsson A."/>
            <person name="Li F.W."/>
            <person name="Perroud P.F."/>
            <person name="Phillips J."/>
            <person name="Ranjan P."/>
            <person name="Rokshar D.S."/>
            <person name="Rothfels C.J."/>
            <person name="Schneider L."/>
            <person name="Shu S."/>
            <person name="Stevenson D.W."/>
            <person name="Thummler F."/>
            <person name="Tillich M."/>
            <person name="Villarreal Aguilar J.C."/>
            <person name="Widiez T."/>
            <person name="Wong G.K."/>
            <person name="Wymore A."/>
            <person name="Zhang Y."/>
            <person name="Zimmer A.D."/>
            <person name="Quatrano R.S."/>
            <person name="Mayer K.F.X."/>
            <person name="Goodstein D."/>
            <person name="Casacuberta J.M."/>
            <person name="Vandepoele K."/>
            <person name="Reski R."/>
            <person name="Cuming A.C."/>
            <person name="Tuskan G.A."/>
            <person name="Maumus F."/>
            <person name="Salse J."/>
            <person name="Schmutz J."/>
            <person name="Rensing S.A."/>
        </authorList>
    </citation>
    <scope>NUCLEOTIDE SEQUENCE [LARGE SCALE GENOMIC DNA]</scope>
    <source>
        <strain evidence="4 5">cv. Gransden 2004</strain>
    </source>
</reference>
<dbReference type="GO" id="GO:0009253">
    <property type="term" value="P:peptidoglycan catabolic process"/>
    <property type="evidence" value="ECO:0000318"/>
    <property type="project" value="GO_Central"/>
</dbReference>
<dbReference type="Gene3D" id="1.10.8.350">
    <property type="entry name" value="Bacterial muramidase"/>
    <property type="match status" value="1"/>
</dbReference>
<evidence type="ECO:0000313" key="3">
    <source>
        <dbReference type="EMBL" id="PNR50501.1"/>
    </source>
</evidence>
<dbReference type="AlphaFoldDB" id="A9SWS1"/>
<dbReference type="RefSeq" id="XP_024379743.1">
    <property type="nucleotide sequence ID" value="XM_024523975.2"/>
</dbReference>
<feature type="transmembrane region" description="Helical" evidence="1">
    <location>
        <begin position="111"/>
        <end position="134"/>
    </location>
</feature>
<sequence length="530" mass="58704">MALFSLSSALLSPYHGSVAELKEPSALKILYPYQFPSLGRFRRGGIALPAFGGLGWRSVAEQTIESVHLHSHRCFSFPEKDSNSTTELQGPEFALEDECTDGAMSSGRKMIMLFLSKSVIIGVLAFTMAAVAAASRNRRTGLVAEPADSGQVYVLNGKPVVSISNKFNEAEPRISSREKLSRSLCFASTALTANDGLTKLQEKAIDEAMQKFKEWVKDVRSDAQSQGVSEEVLDWALENIELSKESLVHTESMPEVKLTLDDYLKRMVDEKRVKIGAELMKENVELLTEVSQKFGVPTQFLVAIWGIETNYGSYMGNWDIIQSLATMSFTEKPASRSNYFRGELIEALLMLQKGTADRGRGPEGKTRLRGSWAGAMGQCQFMPTSFRDYALDYDGDGHKDIWESKADVFASIANYFKEHGWKEGGPIFQKVQVPRKLDESLVGLGVVKSVLDWEHKHGVHLNPGKAPPLPPDEMASLLMPNGPKGNAYLVCSNFRVILRYNSSSLYGFSVCELARLIEERSSNPYPTPAL</sequence>
<gene>
    <name evidence="4" type="primary">LOC112284287</name>
    <name evidence="3" type="ORF">PHYPA_009687</name>
</gene>
<evidence type="ECO:0000259" key="2">
    <source>
        <dbReference type="Pfam" id="PF13406"/>
    </source>
</evidence>
<feature type="domain" description="Transglycosylase SLT" evidence="2">
    <location>
        <begin position="211"/>
        <end position="515"/>
    </location>
</feature>
<dbReference type="PaxDb" id="3218-PP1S130_275V6.1"/>
<dbReference type="Pfam" id="PF13406">
    <property type="entry name" value="SLT_2"/>
    <property type="match status" value="1"/>
</dbReference>
<dbReference type="EnsemblPlants" id="Pp3c7_210V3.1">
    <property type="protein sequence ID" value="Pp3c7_210V3.1"/>
    <property type="gene ID" value="Pp3c7_210"/>
</dbReference>
<keyword evidence="1" id="KW-0812">Transmembrane</keyword>
<accession>A9SWS1</accession>
<dbReference type="PANTHER" id="PTHR30163:SF8">
    <property type="entry name" value="LYTIC MUREIN TRANSGLYCOSYLASE"/>
    <property type="match status" value="1"/>
</dbReference>
<dbReference type="InterPro" id="IPR023346">
    <property type="entry name" value="Lysozyme-like_dom_sf"/>
</dbReference>
<reference evidence="3 5" key="1">
    <citation type="journal article" date="2008" name="Science">
        <title>The Physcomitrella genome reveals evolutionary insights into the conquest of land by plants.</title>
        <authorList>
            <person name="Rensing S."/>
            <person name="Lang D."/>
            <person name="Zimmer A."/>
            <person name="Terry A."/>
            <person name="Salamov A."/>
            <person name="Shapiro H."/>
            <person name="Nishiyama T."/>
            <person name="Perroud P.-F."/>
            <person name="Lindquist E."/>
            <person name="Kamisugi Y."/>
            <person name="Tanahashi T."/>
            <person name="Sakakibara K."/>
            <person name="Fujita T."/>
            <person name="Oishi K."/>
            <person name="Shin-I T."/>
            <person name="Kuroki Y."/>
            <person name="Toyoda A."/>
            <person name="Suzuki Y."/>
            <person name="Hashimoto A."/>
            <person name="Yamaguchi K."/>
            <person name="Sugano A."/>
            <person name="Kohara Y."/>
            <person name="Fujiyama A."/>
            <person name="Anterola A."/>
            <person name="Aoki S."/>
            <person name="Ashton N."/>
            <person name="Barbazuk W.B."/>
            <person name="Barker E."/>
            <person name="Bennetzen J."/>
            <person name="Bezanilla M."/>
            <person name="Blankenship R."/>
            <person name="Cho S.H."/>
            <person name="Dutcher S."/>
            <person name="Estelle M."/>
            <person name="Fawcett J.A."/>
            <person name="Gundlach H."/>
            <person name="Hanada K."/>
            <person name="Heyl A."/>
            <person name="Hicks K.A."/>
            <person name="Hugh J."/>
            <person name="Lohr M."/>
            <person name="Mayer K."/>
            <person name="Melkozernov A."/>
            <person name="Murata T."/>
            <person name="Nelson D."/>
            <person name="Pils B."/>
            <person name="Prigge M."/>
            <person name="Reiss B."/>
            <person name="Renner T."/>
            <person name="Rombauts S."/>
            <person name="Rushton P."/>
            <person name="Sanderfoot A."/>
            <person name="Schween G."/>
            <person name="Shiu S.-H."/>
            <person name="Stueber K."/>
            <person name="Theodoulou F.L."/>
            <person name="Tu H."/>
            <person name="Van de Peer Y."/>
            <person name="Verrier P.J."/>
            <person name="Waters E."/>
            <person name="Wood A."/>
            <person name="Yang L."/>
            <person name="Cove D."/>
            <person name="Cuming A."/>
            <person name="Hasebe M."/>
            <person name="Lucas S."/>
            <person name="Mishler D.B."/>
            <person name="Reski R."/>
            <person name="Grigoriev I."/>
            <person name="Quatrano R.S."/>
            <person name="Boore J.L."/>
        </authorList>
    </citation>
    <scope>NUCLEOTIDE SEQUENCE [LARGE SCALE GENOMIC DNA]</scope>
    <source>
        <strain evidence="4 5">cv. Gransden 2004</strain>
    </source>
</reference>
<name>A9SWS1_PHYPA</name>
<dbReference type="InterPro" id="IPR043426">
    <property type="entry name" value="MltB-like"/>
</dbReference>
<organism evidence="3">
    <name type="scientific">Physcomitrium patens</name>
    <name type="common">Spreading-leaved earth moss</name>
    <name type="synonym">Physcomitrella patens</name>
    <dbReference type="NCBI Taxonomy" id="3218"/>
    <lineage>
        <taxon>Eukaryota</taxon>
        <taxon>Viridiplantae</taxon>
        <taxon>Streptophyta</taxon>
        <taxon>Embryophyta</taxon>
        <taxon>Bryophyta</taxon>
        <taxon>Bryophytina</taxon>
        <taxon>Bryopsida</taxon>
        <taxon>Funariidae</taxon>
        <taxon>Funariales</taxon>
        <taxon>Funariaceae</taxon>
        <taxon>Physcomitrium</taxon>
    </lineage>
</organism>
<evidence type="ECO:0000313" key="5">
    <source>
        <dbReference type="Proteomes" id="UP000006727"/>
    </source>
</evidence>
<dbReference type="Gramene" id="Pp3c7_210V3.2">
    <property type="protein sequence ID" value="Pp3c7_210V3.2"/>
    <property type="gene ID" value="Pp3c7_210"/>
</dbReference>
<keyword evidence="1" id="KW-1133">Transmembrane helix</keyword>
<dbReference type="EnsemblPlants" id="Pp3c7_210V3.2">
    <property type="protein sequence ID" value="Pp3c7_210V3.2"/>
    <property type="gene ID" value="Pp3c7_210"/>
</dbReference>
<dbReference type="Proteomes" id="UP000006727">
    <property type="component" value="Chromosome 7"/>
</dbReference>
<dbReference type="NCBIfam" id="TIGR02283">
    <property type="entry name" value="MltB_2"/>
    <property type="match status" value="1"/>
</dbReference>
<dbReference type="EMBL" id="ABEU02000007">
    <property type="protein sequence ID" value="PNR50501.1"/>
    <property type="molecule type" value="Genomic_DNA"/>
</dbReference>
<dbReference type="Gramene" id="Pp3c7_210V3.1">
    <property type="protein sequence ID" value="Pp3c7_210V3.1"/>
    <property type="gene ID" value="Pp3c7_210"/>
</dbReference>
<reference evidence="4" key="3">
    <citation type="submission" date="2020-12" db="UniProtKB">
        <authorList>
            <consortium name="EnsemblPlants"/>
        </authorList>
    </citation>
    <scope>IDENTIFICATION</scope>
</reference>